<reference evidence="3 4" key="1">
    <citation type="submission" date="2019-03" db="EMBL/GenBank/DDBJ databases">
        <title>Genomic Encyclopedia of Type Strains, Phase III (KMG-III): the genomes of soil and plant-associated and newly described type strains.</title>
        <authorList>
            <person name="Whitman W."/>
        </authorList>
    </citation>
    <scope>NUCLEOTIDE SEQUENCE [LARGE SCALE GENOMIC DNA]</scope>
    <source>
        <strain evidence="3 4">DSM 27373</strain>
    </source>
</reference>
<keyword evidence="3" id="KW-0378">Hydrolase</keyword>
<evidence type="ECO:0000259" key="2">
    <source>
        <dbReference type="Pfam" id="PF21181"/>
    </source>
</evidence>
<evidence type="ECO:0000313" key="3">
    <source>
        <dbReference type="EMBL" id="TDS84721.1"/>
    </source>
</evidence>
<evidence type="ECO:0000256" key="1">
    <source>
        <dbReference type="SAM" id="MobiDB-lite"/>
    </source>
</evidence>
<dbReference type="GO" id="GO:0016787">
    <property type="term" value="F:hydrolase activity"/>
    <property type="evidence" value="ECO:0007669"/>
    <property type="project" value="UniProtKB-KW"/>
</dbReference>
<dbReference type="RefSeq" id="WP_133726377.1">
    <property type="nucleotide sequence ID" value="NZ_SOAN01000007.1"/>
</dbReference>
<gene>
    <name evidence="3" type="ORF">EV640_107118</name>
</gene>
<dbReference type="AlphaFoldDB" id="A0A4R7G0M2"/>
<evidence type="ECO:0000313" key="4">
    <source>
        <dbReference type="Proteomes" id="UP000294506"/>
    </source>
</evidence>
<dbReference type="Gene3D" id="3.40.50.1110">
    <property type="entry name" value="SGNH hydrolase"/>
    <property type="match status" value="1"/>
</dbReference>
<dbReference type="Pfam" id="PF21181">
    <property type="entry name" value="SsfX3_N"/>
    <property type="match status" value="1"/>
</dbReference>
<organism evidence="3 4">
    <name type="scientific">Nesterenkonia aurantiaca</name>
    <dbReference type="NCBI Taxonomy" id="1436010"/>
    <lineage>
        <taxon>Bacteria</taxon>
        <taxon>Bacillati</taxon>
        <taxon>Actinomycetota</taxon>
        <taxon>Actinomycetes</taxon>
        <taxon>Micrococcales</taxon>
        <taxon>Micrococcaceae</taxon>
        <taxon>Nesterenkonia</taxon>
    </lineage>
</organism>
<feature type="region of interest" description="Disordered" evidence="1">
    <location>
        <begin position="102"/>
        <end position="121"/>
    </location>
</feature>
<dbReference type="EMBL" id="SOAN01000007">
    <property type="protein sequence ID" value="TDS84721.1"/>
    <property type="molecule type" value="Genomic_DNA"/>
</dbReference>
<sequence>MRISAEALAPLLLGALEHEFTDRGLLPWRLPATARRQSTDPGVERVAAEPSGVHLDFRTEASRLALITHPTRELTGDEIPHGAVYDVLVDGELYAQLSSPVQGVGTTRRSDPITGEVSSTRGGDARIELPRLPPGAHDVQIWLPHDERTELVGLESDATVIPAGAEGTTRWLHHGSSISHGFAVSHPTGTWPVVAARAAGVQLTNLGLAGQAMLDPFTARTIRSAQADVISLKLGINITNGDTMRLRTFIPAVHGFLDTIREGPHAETPLLLVSPLHCAIQETRPGPLQMELLESGPRFSSMGDSREVASGKLTLQVIRRTLREIVQARRTEDPQLHFLDGLELFGEPDEAELPMPDQLHPDTAAQQRIGTRFANVALAPGGPLNLE</sequence>
<dbReference type="Proteomes" id="UP000294506">
    <property type="component" value="Unassembled WGS sequence"/>
</dbReference>
<name>A0A4R7G0M2_9MICC</name>
<accession>A0A4R7G0M2</accession>
<proteinExistence type="predicted"/>
<keyword evidence="4" id="KW-1185">Reference proteome</keyword>
<dbReference type="SUPFAM" id="SSF52266">
    <property type="entry name" value="SGNH hydrolase"/>
    <property type="match status" value="1"/>
</dbReference>
<dbReference type="InterPro" id="IPR048977">
    <property type="entry name" value="SsfX3-like_N"/>
</dbReference>
<dbReference type="InterPro" id="IPR036514">
    <property type="entry name" value="SGNH_hydro_sf"/>
</dbReference>
<dbReference type="Gene3D" id="2.60.120.260">
    <property type="entry name" value="Galactose-binding domain-like"/>
    <property type="match status" value="1"/>
</dbReference>
<feature type="domain" description="SsfX3-like N-terminal" evidence="2">
    <location>
        <begin position="14"/>
        <end position="99"/>
    </location>
</feature>
<comment type="caution">
    <text evidence="3">The sequence shown here is derived from an EMBL/GenBank/DDBJ whole genome shotgun (WGS) entry which is preliminary data.</text>
</comment>
<protein>
    <submittedName>
        <fullName evidence="3">GDSL-like lipase/acylhydrolase family protein</fullName>
    </submittedName>
</protein>